<evidence type="ECO:0000256" key="4">
    <source>
        <dbReference type="ARBA" id="ARBA00022614"/>
    </source>
</evidence>
<evidence type="ECO:0000256" key="7">
    <source>
        <dbReference type="ARBA" id="ARBA00022737"/>
    </source>
</evidence>
<evidence type="ECO:0000256" key="5">
    <source>
        <dbReference type="ARBA" id="ARBA00022692"/>
    </source>
</evidence>
<accession>A0AA88VFY8</accession>
<evidence type="ECO:0000256" key="2">
    <source>
        <dbReference type="ARBA" id="ARBA00009592"/>
    </source>
</evidence>
<evidence type="ECO:0000256" key="9">
    <source>
        <dbReference type="ARBA" id="ARBA00023136"/>
    </source>
</evidence>
<name>A0AA88VFY8_9ASTE</name>
<keyword evidence="14" id="KW-1185">Reference proteome</keyword>
<keyword evidence="11" id="KW-0325">Glycoprotein</keyword>
<dbReference type="SMART" id="SM00369">
    <property type="entry name" value="LRR_TYP"/>
    <property type="match status" value="9"/>
</dbReference>
<dbReference type="SUPFAM" id="SSF52058">
    <property type="entry name" value="L domain-like"/>
    <property type="match status" value="2"/>
</dbReference>
<protein>
    <submittedName>
        <fullName evidence="13">Uncharacterized protein</fullName>
    </submittedName>
</protein>
<comment type="caution">
    <text evidence="13">The sequence shown here is derived from an EMBL/GenBank/DDBJ whole genome shotgun (WGS) entry which is preliminary data.</text>
</comment>
<evidence type="ECO:0000256" key="10">
    <source>
        <dbReference type="ARBA" id="ARBA00023170"/>
    </source>
</evidence>
<organism evidence="13 14">
    <name type="scientific">Escallonia herrerae</name>
    <dbReference type="NCBI Taxonomy" id="1293975"/>
    <lineage>
        <taxon>Eukaryota</taxon>
        <taxon>Viridiplantae</taxon>
        <taxon>Streptophyta</taxon>
        <taxon>Embryophyta</taxon>
        <taxon>Tracheophyta</taxon>
        <taxon>Spermatophyta</taxon>
        <taxon>Magnoliopsida</taxon>
        <taxon>eudicotyledons</taxon>
        <taxon>Gunneridae</taxon>
        <taxon>Pentapetalae</taxon>
        <taxon>asterids</taxon>
        <taxon>campanulids</taxon>
        <taxon>Escalloniales</taxon>
        <taxon>Escalloniaceae</taxon>
        <taxon>Escallonia</taxon>
    </lineage>
</organism>
<dbReference type="Pfam" id="PF00560">
    <property type="entry name" value="LRR_1"/>
    <property type="match status" value="5"/>
</dbReference>
<evidence type="ECO:0000256" key="6">
    <source>
        <dbReference type="ARBA" id="ARBA00022729"/>
    </source>
</evidence>
<comment type="similarity">
    <text evidence="2">Belongs to the RLP family.</text>
</comment>
<dbReference type="InterPro" id="IPR032675">
    <property type="entry name" value="LRR_dom_sf"/>
</dbReference>
<comment type="subcellular location">
    <subcellularLocation>
        <location evidence="1">Cell membrane</location>
        <topology evidence="1">Single-pass type I membrane protein</topology>
    </subcellularLocation>
</comment>
<feature type="transmembrane region" description="Helical" evidence="12">
    <location>
        <begin position="654"/>
        <end position="676"/>
    </location>
</feature>
<dbReference type="PRINTS" id="PR00019">
    <property type="entry name" value="LEURICHRPT"/>
</dbReference>
<keyword evidence="7" id="KW-0677">Repeat</keyword>
<keyword evidence="6" id="KW-0732">Signal</keyword>
<sequence length="709" mass="78601">MSFLHSISSTAATPLRWSFPNCCLWEGIECDSNVRVTQIQLPFRGLKGSLSPSLGNLTHLSHLNLSHNWLSGPLPKEFFRSITHLTTLDLSFNVLSGEIPLSLSFPSSIQVADISSNHFSGMVRTSFVQMASNLMIFNVSNNSFTGPIPTSICTISNHTRVLDFSSNDFNDQLPRGFGRCYALEVLRAGFNNLSGLLPSDIYNVTTLREISFPVNRLRGPIGGGVVQLSNLTILHLHSNKMSGLLPRDLGKLSKLEQLDLHSNSLTGSLTPSLMNCRNLITLSLRENFLEGDISTLDFSMLKQLRTLDLSNNHFRGNIPEGLYLCKSLIAVRLANNQLEGQISPGMLTLQSLSYIALSNNRLANMTGAINILRGCKNLRVVILAKNFFGEMLPDDKHILDINSFKKLKVLALGGCSLRGQLPRWIAEITELEILDLSYNRISGSIPGWLGTLPKLFYIDLSVNLLSGKFPQELCTLPALTSEHIALQVNQNYLELPIFVQPTGRTNLAYVHLSHMPPAIYLGSNSLNGDIPTTIGQLKFLHVLDLSNNSFSGIIPYQISYLRNLEKLDLSWNNLSGEIPVSLRSLYFLSSFSVAHNALEGMIPSGTQLQSFPDSSYEGNPGLCGFVYQRKCLPVTSFNNQRDVQGENGLQIPRLYVAVGLGYATGFVAVCTTLLFHSPWRHAYFSALIHLKDNVYVIIAMNMARLQRRR</sequence>
<dbReference type="EMBL" id="JAVXUP010002103">
    <property type="protein sequence ID" value="KAK3005615.1"/>
    <property type="molecule type" value="Genomic_DNA"/>
</dbReference>
<keyword evidence="5 12" id="KW-0812">Transmembrane</keyword>
<evidence type="ECO:0000256" key="12">
    <source>
        <dbReference type="SAM" id="Phobius"/>
    </source>
</evidence>
<dbReference type="Pfam" id="PF13855">
    <property type="entry name" value="LRR_8"/>
    <property type="match status" value="2"/>
</dbReference>
<gene>
    <name evidence="13" type="ORF">RJ639_015892</name>
</gene>
<dbReference type="FunFam" id="3.80.10.10:FF:000041">
    <property type="entry name" value="LRR receptor-like serine/threonine-protein kinase ERECTA"/>
    <property type="match status" value="1"/>
</dbReference>
<dbReference type="PANTHER" id="PTHR48052:SF81">
    <property type="entry name" value="LEUCINE-RICH REPEAT-CONTAINING N-TERMINAL PLANT-TYPE DOMAIN-CONTAINING PROTEIN"/>
    <property type="match status" value="1"/>
</dbReference>
<dbReference type="GO" id="GO:0005886">
    <property type="term" value="C:plasma membrane"/>
    <property type="evidence" value="ECO:0007669"/>
    <property type="project" value="UniProtKB-SubCell"/>
</dbReference>
<proteinExistence type="inferred from homology"/>
<dbReference type="FunFam" id="3.80.10.10:FF:000129">
    <property type="entry name" value="Leucine-rich repeat receptor-like kinase"/>
    <property type="match status" value="1"/>
</dbReference>
<keyword evidence="4" id="KW-0433">Leucine-rich repeat</keyword>
<evidence type="ECO:0000256" key="3">
    <source>
        <dbReference type="ARBA" id="ARBA00022475"/>
    </source>
</evidence>
<evidence type="ECO:0000313" key="13">
    <source>
        <dbReference type="EMBL" id="KAK3005615.1"/>
    </source>
</evidence>
<dbReference type="PANTHER" id="PTHR48052">
    <property type="entry name" value="UNNAMED PRODUCT"/>
    <property type="match status" value="1"/>
</dbReference>
<dbReference type="Gene3D" id="3.80.10.10">
    <property type="entry name" value="Ribonuclease Inhibitor"/>
    <property type="match status" value="3"/>
</dbReference>
<keyword evidence="8 12" id="KW-1133">Transmembrane helix</keyword>
<dbReference type="FunFam" id="3.80.10.10:FF:000213">
    <property type="entry name" value="Tyrosine-sulfated glycopeptide receptor 1"/>
    <property type="match status" value="1"/>
</dbReference>
<dbReference type="Pfam" id="PF13516">
    <property type="entry name" value="LRR_6"/>
    <property type="match status" value="1"/>
</dbReference>
<evidence type="ECO:0000256" key="8">
    <source>
        <dbReference type="ARBA" id="ARBA00022989"/>
    </source>
</evidence>
<keyword evidence="10" id="KW-0675">Receptor</keyword>
<evidence type="ECO:0000313" key="14">
    <source>
        <dbReference type="Proteomes" id="UP001188597"/>
    </source>
</evidence>
<dbReference type="Proteomes" id="UP001188597">
    <property type="component" value="Unassembled WGS sequence"/>
</dbReference>
<dbReference type="InterPro" id="IPR001611">
    <property type="entry name" value="Leu-rich_rpt"/>
</dbReference>
<evidence type="ECO:0000256" key="11">
    <source>
        <dbReference type="ARBA" id="ARBA00023180"/>
    </source>
</evidence>
<dbReference type="GO" id="GO:0051707">
    <property type="term" value="P:response to other organism"/>
    <property type="evidence" value="ECO:0007669"/>
    <property type="project" value="UniProtKB-ARBA"/>
</dbReference>
<keyword evidence="3" id="KW-1003">Cell membrane</keyword>
<dbReference type="AlphaFoldDB" id="A0AA88VFY8"/>
<dbReference type="GO" id="GO:0006952">
    <property type="term" value="P:defense response"/>
    <property type="evidence" value="ECO:0007669"/>
    <property type="project" value="UniProtKB-ARBA"/>
</dbReference>
<evidence type="ECO:0000256" key="1">
    <source>
        <dbReference type="ARBA" id="ARBA00004251"/>
    </source>
</evidence>
<keyword evidence="9 12" id="KW-0472">Membrane</keyword>
<reference evidence="13" key="1">
    <citation type="submission" date="2022-12" db="EMBL/GenBank/DDBJ databases">
        <title>Draft genome assemblies for two species of Escallonia (Escalloniales).</title>
        <authorList>
            <person name="Chanderbali A."/>
            <person name="Dervinis C."/>
            <person name="Anghel I."/>
            <person name="Soltis D."/>
            <person name="Soltis P."/>
            <person name="Zapata F."/>
        </authorList>
    </citation>
    <scope>NUCLEOTIDE SEQUENCE</scope>
    <source>
        <strain evidence="13">UCBG64.0493</strain>
        <tissue evidence="13">Leaf</tissue>
    </source>
</reference>
<dbReference type="InterPro" id="IPR003591">
    <property type="entry name" value="Leu-rich_rpt_typical-subtyp"/>
</dbReference>
<dbReference type="PROSITE" id="PS51450">
    <property type="entry name" value="LRR"/>
    <property type="match status" value="3"/>
</dbReference>